<dbReference type="AlphaFoldDB" id="A0A9Q1G4I0"/>
<organism evidence="1 2">
    <name type="scientific">Synaphobranchus kaupii</name>
    <name type="common">Kaup's arrowtooth eel</name>
    <dbReference type="NCBI Taxonomy" id="118154"/>
    <lineage>
        <taxon>Eukaryota</taxon>
        <taxon>Metazoa</taxon>
        <taxon>Chordata</taxon>
        <taxon>Craniata</taxon>
        <taxon>Vertebrata</taxon>
        <taxon>Euteleostomi</taxon>
        <taxon>Actinopterygii</taxon>
        <taxon>Neopterygii</taxon>
        <taxon>Teleostei</taxon>
        <taxon>Anguilliformes</taxon>
        <taxon>Synaphobranchidae</taxon>
        <taxon>Synaphobranchus</taxon>
    </lineage>
</organism>
<reference evidence="1" key="1">
    <citation type="journal article" date="2023" name="Science">
        <title>Genome structures resolve the early diversification of teleost fishes.</title>
        <authorList>
            <person name="Parey E."/>
            <person name="Louis A."/>
            <person name="Montfort J."/>
            <person name="Bouchez O."/>
            <person name="Roques C."/>
            <person name="Iampietro C."/>
            <person name="Lluch J."/>
            <person name="Castinel A."/>
            <person name="Donnadieu C."/>
            <person name="Desvignes T."/>
            <person name="Floi Bucao C."/>
            <person name="Jouanno E."/>
            <person name="Wen M."/>
            <person name="Mejri S."/>
            <person name="Dirks R."/>
            <person name="Jansen H."/>
            <person name="Henkel C."/>
            <person name="Chen W.J."/>
            <person name="Zahm M."/>
            <person name="Cabau C."/>
            <person name="Klopp C."/>
            <person name="Thompson A.W."/>
            <person name="Robinson-Rechavi M."/>
            <person name="Braasch I."/>
            <person name="Lecointre G."/>
            <person name="Bobe J."/>
            <person name="Postlethwait J.H."/>
            <person name="Berthelot C."/>
            <person name="Roest Crollius H."/>
            <person name="Guiguen Y."/>
        </authorList>
    </citation>
    <scope>NUCLEOTIDE SEQUENCE</scope>
    <source>
        <strain evidence="1">WJC10195</strain>
    </source>
</reference>
<keyword evidence="2" id="KW-1185">Reference proteome</keyword>
<evidence type="ECO:0000313" key="2">
    <source>
        <dbReference type="Proteomes" id="UP001152622"/>
    </source>
</evidence>
<proteinExistence type="predicted"/>
<comment type="caution">
    <text evidence="1">The sequence shown here is derived from an EMBL/GenBank/DDBJ whole genome shotgun (WGS) entry which is preliminary data.</text>
</comment>
<gene>
    <name evidence="1" type="ORF">SKAU_G00051500</name>
</gene>
<dbReference type="Proteomes" id="UP001152622">
    <property type="component" value="Chromosome 2"/>
</dbReference>
<sequence length="104" mass="11507">MLTLIPLCQDSRDGDEVLWDRPYQPLPPTPLPFPGYAQLRAISLETLLHPTGQASIESGISLLDIRGDLGGLHMTLPRIPRETQSTFLRTGLNRLAGEEAEGRF</sequence>
<evidence type="ECO:0000313" key="1">
    <source>
        <dbReference type="EMBL" id="KAJ8374570.1"/>
    </source>
</evidence>
<protein>
    <submittedName>
        <fullName evidence="1">Uncharacterized protein</fullName>
    </submittedName>
</protein>
<name>A0A9Q1G4I0_SYNKA</name>
<dbReference type="EMBL" id="JAINUF010000002">
    <property type="protein sequence ID" value="KAJ8374570.1"/>
    <property type="molecule type" value="Genomic_DNA"/>
</dbReference>
<accession>A0A9Q1G4I0</accession>